<gene>
    <name evidence="1" type="ORF">F5144DRAFT_593745</name>
</gene>
<keyword evidence="2" id="KW-1185">Reference proteome</keyword>
<accession>A0ACB7P1A9</accession>
<sequence length="216" mass="23938">MCTATRRTGRSARRAGGGGSGSRRGSSVGVGADGFRDEGRGWGGQRRSVDGDHGYADYGYGRGRGREMVRGDGWERGRERGGSFSSHSRSVSRGGYRDYGVDGYVEPPYRRAASREPAERFTTTDRYYPPAPNRYVVEQSTSTAGSSSSGSRYLLERSSSNAGSRSTSSSRRKYYEEDHPGEVIYIYRNSPARPRRASFDAGRVGRYDEGRDWHYC</sequence>
<dbReference type="EMBL" id="JAGIZQ010000005">
    <property type="protein sequence ID" value="KAH6627548.1"/>
    <property type="molecule type" value="Genomic_DNA"/>
</dbReference>
<comment type="caution">
    <text evidence="1">The sequence shown here is derived from an EMBL/GenBank/DDBJ whole genome shotgun (WGS) entry which is preliminary data.</text>
</comment>
<reference evidence="1 2" key="1">
    <citation type="journal article" date="2021" name="Nat. Commun.">
        <title>Genetic determinants of endophytism in the Arabidopsis root mycobiome.</title>
        <authorList>
            <person name="Mesny F."/>
            <person name="Miyauchi S."/>
            <person name="Thiergart T."/>
            <person name="Pickel B."/>
            <person name="Atanasova L."/>
            <person name="Karlsson M."/>
            <person name="Huettel B."/>
            <person name="Barry K.W."/>
            <person name="Haridas S."/>
            <person name="Chen C."/>
            <person name="Bauer D."/>
            <person name="Andreopoulos W."/>
            <person name="Pangilinan J."/>
            <person name="LaButti K."/>
            <person name="Riley R."/>
            <person name="Lipzen A."/>
            <person name="Clum A."/>
            <person name="Drula E."/>
            <person name="Henrissat B."/>
            <person name="Kohler A."/>
            <person name="Grigoriev I.V."/>
            <person name="Martin F.M."/>
            <person name="Hacquard S."/>
        </authorList>
    </citation>
    <scope>NUCLEOTIDE SEQUENCE [LARGE SCALE GENOMIC DNA]</scope>
    <source>
        <strain evidence="1 2">MPI-SDFR-AT-0079</strain>
    </source>
</reference>
<protein>
    <submittedName>
        <fullName evidence="1">Uncharacterized protein</fullName>
    </submittedName>
</protein>
<organism evidence="1 2">
    <name type="scientific">Chaetomium tenue</name>
    <dbReference type="NCBI Taxonomy" id="1854479"/>
    <lineage>
        <taxon>Eukaryota</taxon>
        <taxon>Fungi</taxon>
        <taxon>Dikarya</taxon>
        <taxon>Ascomycota</taxon>
        <taxon>Pezizomycotina</taxon>
        <taxon>Sordariomycetes</taxon>
        <taxon>Sordariomycetidae</taxon>
        <taxon>Sordariales</taxon>
        <taxon>Chaetomiaceae</taxon>
        <taxon>Chaetomium</taxon>
    </lineage>
</organism>
<evidence type="ECO:0000313" key="2">
    <source>
        <dbReference type="Proteomes" id="UP000724584"/>
    </source>
</evidence>
<proteinExistence type="predicted"/>
<dbReference type="Proteomes" id="UP000724584">
    <property type="component" value="Unassembled WGS sequence"/>
</dbReference>
<name>A0ACB7P1A9_9PEZI</name>
<evidence type="ECO:0000313" key="1">
    <source>
        <dbReference type="EMBL" id="KAH6627548.1"/>
    </source>
</evidence>